<sequence length="440" mass="48974">MEYTEYMETLKEQIQNKRARSLVAEEIRGHIEEQAKEYQAEGMSKEDAEREAVRQMGDPMETGCALNRIHRPAFPWKLFVLAVLLTAASILMSVVISGKTEGGASQAEQLRSLLVINGVSFAMIFVIMYFDYTWLFLHIRAVYALYMICLCLVWSGGLLGNYQTALLASYSVQVLLPVIFAGIIYQYRGQGFRGILKSAGWIIIPFMVLAAGLISLPKSNGAVVENAVVCLFLLVASVLRGIFGNEKKKYLVELALLVAGILGAGVAFFYKYTFLPSGYVLARLTHTGEFGYQNRMIKDAVARYSLFGNRTFLMQGTGSDGEYLLGNIFCYFGIIAGVLVVAAFVWFLIYAFRQSLMQGSRMGFLLGMACSIGLIVRVMVIYMMVNFGYGVIYTVAVPFFSTNLMMAVVNGIYVGLLFCVLRNKMILKEPCIERKNTAVL</sequence>
<keyword evidence="3" id="KW-0132">Cell division</keyword>
<comment type="caution">
    <text evidence="3">The sequence shown here is derived from an EMBL/GenBank/DDBJ whole genome shotgun (WGS) entry which is preliminary data.</text>
</comment>
<dbReference type="GO" id="GO:0051301">
    <property type="term" value="P:cell division"/>
    <property type="evidence" value="ECO:0007669"/>
    <property type="project" value="UniProtKB-KW"/>
</dbReference>
<feature type="transmembrane region" description="Helical" evidence="1">
    <location>
        <begin position="110"/>
        <end position="130"/>
    </location>
</feature>
<feature type="transmembrane region" description="Helical" evidence="1">
    <location>
        <begin position="199"/>
        <end position="216"/>
    </location>
</feature>
<feature type="transmembrane region" description="Helical" evidence="1">
    <location>
        <begin position="168"/>
        <end position="187"/>
    </location>
</feature>
<dbReference type="Proteomes" id="UP000283513">
    <property type="component" value="Unassembled WGS sequence"/>
</dbReference>
<proteinExistence type="predicted"/>
<keyword evidence="3" id="KW-0131">Cell cycle</keyword>
<feature type="transmembrane region" description="Helical" evidence="1">
    <location>
        <begin position="391"/>
        <end position="420"/>
    </location>
</feature>
<dbReference type="Proteomes" id="UP000479531">
    <property type="component" value="Unassembled WGS sequence"/>
</dbReference>
<keyword evidence="1" id="KW-1133">Transmembrane helix</keyword>
<feature type="transmembrane region" description="Helical" evidence="1">
    <location>
        <begin position="222"/>
        <end position="243"/>
    </location>
</feature>
<reference evidence="3 4" key="1">
    <citation type="submission" date="2018-08" db="EMBL/GenBank/DDBJ databases">
        <title>A genome reference for cultivated species of the human gut microbiota.</title>
        <authorList>
            <person name="Zou Y."/>
            <person name="Xue W."/>
            <person name="Luo G."/>
        </authorList>
    </citation>
    <scope>NUCLEOTIDE SEQUENCE [LARGE SCALE GENOMIC DNA]</scope>
    <source>
        <strain evidence="3 4">AM37-1AC</strain>
    </source>
</reference>
<reference evidence="2 5" key="2">
    <citation type="submission" date="2019-10" db="EMBL/GenBank/DDBJ databases">
        <title>Roseburia spp. ameliorate alcoholic fatty liver via restoration of gut barrier function.</title>
        <authorList>
            <person name="Seo B."/>
            <person name="Ko G."/>
        </authorList>
    </citation>
    <scope>NUCLEOTIDE SEQUENCE [LARGE SCALE GENOMIC DNA]</scope>
    <source>
        <strain evidence="2 5">SNUG30017</strain>
    </source>
</reference>
<evidence type="ECO:0000313" key="2">
    <source>
        <dbReference type="EMBL" id="MVQ45865.1"/>
    </source>
</evidence>
<accession>A0A3R6E1I1</accession>
<evidence type="ECO:0000313" key="3">
    <source>
        <dbReference type="EMBL" id="RHC12156.1"/>
    </source>
</evidence>
<feature type="transmembrane region" description="Helical" evidence="1">
    <location>
        <begin position="364"/>
        <end position="385"/>
    </location>
</feature>
<feature type="transmembrane region" description="Helical" evidence="1">
    <location>
        <begin position="142"/>
        <end position="162"/>
    </location>
</feature>
<evidence type="ECO:0000313" key="5">
    <source>
        <dbReference type="Proteomes" id="UP000479531"/>
    </source>
</evidence>
<feature type="transmembrane region" description="Helical" evidence="1">
    <location>
        <begin position="323"/>
        <end position="352"/>
    </location>
</feature>
<dbReference type="InterPro" id="IPR047928">
    <property type="entry name" value="Perm_prefix_1"/>
</dbReference>
<gene>
    <name evidence="3" type="ORF">DW856_19225</name>
    <name evidence="2" type="ORF">GCK47_09135</name>
</gene>
<dbReference type="EMBL" id="WGGT01000009">
    <property type="protein sequence ID" value="MVQ45865.1"/>
    <property type="molecule type" value="Genomic_DNA"/>
</dbReference>
<keyword evidence="1" id="KW-0472">Membrane</keyword>
<dbReference type="RefSeq" id="WP_118599546.1">
    <property type="nucleotide sequence ID" value="NZ_QSHO01000030.1"/>
</dbReference>
<dbReference type="NCBIfam" id="NF038403">
    <property type="entry name" value="perm_prefix_1"/>
    <property type="match status" value="1"/>
</dbReference>
<feature type="transmembrane region" description="Helical" evidence="1">
    <location>
        <begin position="250"/>
        <end position="270"/>
    </location>
</feature>
<feature type="transmembrane region" description="Helical" evidence="1">
    <location>
        <begin position="78"/>
        <end position="98"/>
    </location>
</feature>
<evidence type="ECO:0000256" key="1">
    <source>
        <dbReference type="SAM" id="Phobius"/>
    </source>
</evidence>
<name>A0A3R6E1I1_9FIRM</name>
<protein>
    <submittedName>
        <fullName evidence="3">Cell division protein FtsW</fullName>
    </submittedName>
</protein>
<dbReference type="AlphaFoldDB" id="A0A3R6E1I1"/>
<dbReference type="EMBL" id="QSHO01000030">
    <property type="protein sequence ID" value="RHC12156.1"/>
    <property type="molecule type" value="Genomic_DNA"/>
</dbReference>
<keyword evidence="1" id="KW-0812">Transmembrane</keyword>
<organism evidence="3 4">
    <name type="scientific">Roseburia intestinalis</name>
    <dbReference type="NCBI Taxonomy" id="166486"/>
    <lineage>
        <taxon>Bacteria</taxon>
        <taxon>Bacillati</taxon>
        <taxon>Bacillota</taxon>
        <taxon>Clostridia</taxon>
        <taxon>Lachnospirales</taxon>
        <taxon>Lachnospiraceae</taxon>
        <taxon>Roseburia</taxon>
    </lineage>
</organism>
<evidence type="ECO:0000313" key="4">
    <source>
        <dbReference type="Proteomes" id="UP000283513"/>
    </source>
</evidence>